<dbReference type="GO" id="GO:0030313">
    <property type="term" value="C:cell envelope"/>
    <property type="evidence" value="ECO:0007669"/>
    <property type="project" value="UniProtKB-SubCell"/>
</dbReference>
<evidence type="ECO:0000259" key="7">
    <source>
        <dbReference type="Pfam" id="PF25954"/>
    </source>
</evidence>
<feature type="coiled-coil region" evidence="4">
    <location>
        <begin position="154"/>
        <end position="244"/>
    </location>
</feature>
<evidence type="ECO:0000313" key="8">
    <source>
        <dbReference type="EMBL" id="SHK55952.1"/>
    </source>
</evidence>
<sequence>MGMETVTNKNTNTLRNPRRRRWMILIFVIILIFVLGLLESILGRNTDSSINIPSSEIYLVPDIPTTQRINVQGTVKASSSVSLNFQGQGGMITQENVQVGDHVKVGQVLAEVDNSSEMAAVSQAQAGVSQAEGNVLQAKAHLQLLQQGPTSQTIAEAQAQVQQAKTALQTAEAAYQQQKNIYNDRTSQEAQVIAAENAVTQAQAALQTAEQNQTADQKSAQQSIASAQNQLEIAQQNLQTDEAEDGNVTLQQVQQAENIYNNELATYNSYNTAGYPAPNPYTSVLQEDETVYQNLSQRYYQLQQAEQAVKSDQQALAQAEAQSTSVNTSVQQAQAEYQAAERSLTQAELEYQDRTAQQQALVNAQNSVEQAKQAVQTAEADAEQETQPSTPAELQEAEAAVQTAQAGVQAAQAQLQAAEVNESYTILKAPVDGIITQVIEHVGDTVGPTTPVFTLDMQQEHIDLAVSESQLNYIQTGDSIDFQVPEVPGKTFKGQIFKIYPTPITGNGNEYKVLASIDTSDKRLSPGMTGNVTIHLGSSVRSLVIPSTAIQNYDGHQGVYVIASKQEAKAEHFIAVDNVTIPSGVYFAPLVLGVMGNENTQVLAGLKSGDKVLIGEARFYTQSNADN</sequence>
<evidence type="ECO:0000313" key="9">
    <source>
        <dbReference type="Proteomes" id="UP000184016"/>
    </source>
</evidence>
<dbReference type="STRING" id="1830138.SAMN05443507_11668"/>
<gene>
    <name evidence="8" type="ORF">SAMN05443507_11668</name>
</gene>
<dbReference type="NCBIfam" id="TIGR01730">
    <property type="entry name" value="RND_mfp"/>
    <property type="match status" value="1"/>
</dbReference>
<organism evidence="8 9">
    <name type="scientific">Alicyclobacillus tolerans</name>
    <dbReference type="NCBI Taxonomy" id="90970"/>
    <lineage>
        <taxon>Bacteria</taxon>
        <taxon>Bacillati</taxon>
        <taxon>Bacillota</taxon>
        <taxon>Bacilli</taxon>
        <taxon>Bacillales</taxon>
        <taxon>Alicyclobacillaceae</taxon>
        <taxon>Alicyclobacillus</taxon>
    </lineage>
</organism>
<dbReference type="RefSeq" id="WP_072874476.1">
    <property type="nucleotide sequence ID" value="NZ_FRAF01000016.1"/>
</dbReference>
<evidence type="ECO:0000256" key="4">
    <source>
        <dbReference type="SAM" id="Coils"/>
    </source>
</evidence>
<accession>A0A1M6TG06</accession>
<proteinExistence type="inferred from homology"/>
<feature type="transmembrane region" description="Helical" evidence="6">
    <location>
        <begin position="21"/>
        <end position="42"/>
    </location>
</feature>
<dbReference type="GO" id="GO:0016020">
    <property type="term" value="C:membrane"/>
    <property type="evidence" value="ECO:0007669"/>
    <property type="project" value="InterPro"/>
</dbReference>
<comment type="similarity">
    <text evidence="2">Belongs to the membrane fusion protein (MFP) (TC 8.A.1) family.</text>
</comment>
<evidence type="ECO:0000256" key="2">
    <source>
        <dbReference type="ARBA" id="ARBA00009477"/>
    </source>
</evidence>
<dbReference type="AlphaFoldDB" id="A0A1M6TG06"/>
<feature type="domain" description="CusB-like beta-barrel" evidence="7">
    <location>
        <begin position="462"/>
        <end position="535"/>
    </location>
</feature>
<evidence type="ECO:0000256" key="6">
    <source>
        <dbReference type="SAM" id="Phobius"/>
    </source>
</evidence>
<dbReference type="PANTHER" id="PTHR32347:SF23">
    <property type="entry name" value="BLL5650 PROTEIN"/>
    <property type="match status" value="1"/>
</dbReference>
<dbReference type="Gene3D" id="2.40.30.170">
    <property type="match status" value="1"/>
</dbReference>
<keyword evidence="6" id="KW-0812">Transmembrane</keyword>
<dbReference type="InterPro" id="IPR058792">
    <property type="entry name" value="Beta-barrel_RND_2"/>
</dbReference>
<dbReference type="Gene3D" id="2.40.420.20">
    <property type="match status" value="1"/>
</dbReference>
<dbReference type="OrthoDB" id="9765657at2"/>
<dbReference type="Pfam" id="PF25954">
    <property type="entry name" value="Beta-barrel_RND_2"/>
    <property type="match status" value="1"/>
</dbReference>
<dbReference type="InterPro" id="IPR050465">
    <property type="entry name" value="UPF0194_transport"/>
</dbReference>
<protein>
    <submittedName>
        <fullName evidence="8">HlyD family secretion protein</fullName>
    </submittedName>
</protein>
<feature type="region of interest" description="Disordered" evidence="5">
    <location>
        <begin position="372"/>
        <end position="395"/>
    </location>
</feature>
<keyword evidence="3 4" id="KW-0175">Coiled coil</keyword>
<evidence type="ECO:0000256" key="3">
    <source>
        <dbReference type="ARBA" id="ARBA00023054"/>
    </source>
</evidence>
<keyword evidence="6" id="KW-1133">Transmembrane helix</keyword>
<dbReference type="Gene3D" id="2.40.50.100">
    <property type="match status" value="2"/>
</dbReference>
<keyword evidence="9" id="KW-1185">Reference proteome</keyword>
<dbReference type="Gene3D" id="1.10.287.470">
    <property type="entry name" value="Helix hairpin bin"/>
    <property type="match status" value="1"/>
</dbReference>
<keyword evidence="6" id="KW-0472">Membrane</keyword>
<name>A0A1M6TG06_9BACL</name>
<dbReference type="Proteomes" id="UP000184016">
    <property type="component" value="Unassembled WGS sequence"/>
</dbReference>
<evidence type="ECO:0000256" key="5">
    <source>
        <dbReference type="SAM" id="MobiDB-lite"/>
    </source>
</evidence>
<dbReference type="SUPFAM" id="SSF111369">
    <property type="entry name" value="HlyD-like secretion proteins"/>
    <property type="match status" value="2"/>
</dbReference>
<reference evidence="9" key="1">
    <citation type="submission" date="2016-11" db="EMBL/GenBank/DDBJ databases">
        <authorList>
            <person name="Varghese N."/>
            <person name="Submissions S."/>
        </authorList>
    </citation>
    <scope>NUCLEOTIDE SEQUENCE [LARGE SCALE GENOMIC DNA]</scope>
    <source>
        <strain evidence="9">USBA-503</strain>
    </source>
</reference>
<evidence type="ECO:0000256" key="1">
    <source>
        <dbReference type="ARBA" id="ARBA00004196"/>
    </source>
</evidence>
<dbReference type="GO" id="GO:0022857">
    <property type="term" value="F:transmembrane transporter activity"/>
    <property type="evidence" value="ECO:0007669"/>
    <property type="project" value="InterPro"/>
</dbReference>
<dbReference type="PANTHER" id="PTHR32347">
    <property type="entry name" value="EFFLUX SYSTEM COMPONENT YKNX-RELATED"/>
    <property type="match status" value="1"/>
</dbReference>
<dbReference type="InterPro" id="IPR006143">
    <property type="entry name" value="RND_pump_MFP"/>
</dbReference>
<comment type="subcellular location">
    <subcellularLocation>
        <location evidence="1">Cell envelope</location>
    </subcellularLocation>
</comment>
<dbReference type="EMBL" id="FRAF01000016">
    <property type="protein sequence ID" value="SHK55952.1"/>
    <property type="molecule type" value="Genomic_DNA"/>
</dbReference>